<keyword evidence="5" id="KW-1185">Reference proteome</keyword>
<reference evidence="5" key="1">
    <citation type="submission" date="2013-02" db="EMBL/GenBank/DDBJ databases">
        <title>The Genome Sequence of Acinetobacter sp. NIPH 236.</title>
        <authorList>
            <consortium name="The Broad Institute Genome Sequencing Platform"/>
            <consortium name="The Broad Institute Genome Sequencing Center for Infectious Disease"/>
            <person name="Cerqueira G."/>
            <person name="Feldgarden M."/>
            <person name="Courvalin P."/>
            <person name="Perichon B."/>
            <person name="Grillot-Courvalin C."/>
            <person name="Clermont D."/>
            <person name="Rocha E."/>
            <person name="Yoon E.-J."/>
            <person name="Nemec A."/>
            <person name="Walker B."/>
            <person name="Young S.K."/>
            <person name="Zeng Q."/>
            <person name="Gargeya S."/>
            <person name="Fitzgerald M."/>
            <person name="Haas B."/>
            <person name="Abouelleil A."/>
            <person name="Alvarado L."/>
            <person name="Arachchi H.M."/>
            <person name="Berlin A.M."/>
            <person name="Chapman S.B."/>
            <person name="Dewar J."/>
            <person name="Goldberg J."/>
            <person name="Griggs A."/>
            <person name="Gujja S."/>
            <person name="Hansen M."/>
            <person name="Howarth C."/>
            <person name="Imamovic A."/>
            <person name="Larimer J."/>
            <person name="McCowan C."/>
            <person name="Murphy C."/>
            <person name="Neiman D."/>
            <person name="Pearson M."/>
            <person name="Priest M."/>
            <person name="Roberts A."/>
            <person name="Saif S."/>
            <person name="Shea T."/>
            <person name="Sisk P."/>
            <person name="Sykes S."/>
            <person name="Wortman J."/>
            <person name="Nusbaum C."/>
            <person name="Birren B."/>
        </authorList>
    </citation>
    <scope>NUCLEOTIDE SEQUENCE [LARGE SCALE GENOMIC DNA]</scope>
    <source>
        <strain evidence="5">NIPH 236</strain>
    </source>
</reference>
<evidence type="ECO:0000256" key="3">
    <source>
        <dbReference type="SAM" id="SignalP"/>
    </source>
</evidence>
<name>A0ABP2TTW3_9GAMM</name>
<comment type="caution">
    <text evidence="4">The sequence shown here is derived from an EMBL/GenBank/DDBJ whole genome shotgun (WGS) entry which is preliminary data.</text>
</comment>
<feature type="chain" id="PRO_5046890905" description="Tetratricopeptide repeat protein" evidence="3">
    <location>
        <begin position="32"/>
        <end position="456"/>
    </location>
</feature>
<evidence type="ECO:0000256" key="2">
    <source>
        <dbReference type="SAM" id="Coils"/>
    </source>
</evidence>
<evidence type="ECO:0000256" key="1">
    <source>
        <dbReference type="PROSITE-ProRule" id="PRU00339"/>
    </source>
</evidence>
<dbReference type="RefSeq" id="WP_004664182.1">
    <property type="nucleotide sequence ID" value="NZ_BMDV01000008.1"/>
</dbReference>
<feature type="repeat" description="TPR" evidence="1">
    <location>
        <begin position="217"/>
        <end position="250"/>
    </location>
</feature>
<accession>A0ABP2TTW3</accession>
<evidence type="ECO:0000313" key="4">
    <source>
        <dbReference type="EMBL" id="ENU25745.1"/>
    </source>
</evidence>
<protein>
    <recommendedName>
        <fullName evidence="6">Tetratricopeptide repeat protein</fullName>
    </recommendedName>
</protein>
<dbReference type="EMBL" id="APOJ01000031">
    <property type="protein sequence ID" value="ENU25745.1"/>
    <property type="molecule type" value="Genomic_DNA"/>
</dbReference>
<keyword evidence="1" id="KW-0802">TPR repeat</keyword>
<dbReference type="SUPFAM" id="SSF48452">
    <property type="entry name" value="TPR-like"/>
    <property type="match status" value="1"/>
</dbReference>
<dbReference type="InterPro" id="IPR011990">
    <property type="entry name" value="TPR-like_helical_dom_sf"/>
</dbReference>
<dbReference type="InterPro" id="IPR019734">
    <property type="entry name" value="TPR_rpt"/>
</dbReference>
<feature type="coiled-coil region" evidence="2">
    <location>
        <begin position="69"/>
        <end position="99"/>
    </location>
</feature>
<organism evidence="4 5">
    <name type="scientific">Acinetobacter modestus</name>
    <dbReference type="NCBI Taxonomy" id="1776740"/>
    <lineage>
        <taxon>Bacteria</taxon>
        <taxon>Pseudomonadati</taxon>
        <taxon>Pseudomonadota</taxon>
        <taxon>Gammaproteobacteria</taxon>
        <taxon>Moraxellales</taxon>
        <taxon>Moraxellaceae</taxon>
        <taxon>Acinetobacter</taxon>
    </lineage>
</organism>
<keyword evidence="3" id="KW-0732">Signal</keyword>
<evidence type="ECO:0008006" key="6">
    <source>
        <dbReference type="Google" id="ProtNLM"/>
    </source>
</evidence>
<keyword evidence="2" id="KW-0175">Coiled coil</keyword>
<dbReference type="PROSITE" id="PS50005">
    <property type="entry name" value="TPR"/>
    <property type="match status" value="1"/>
</dbReference>
<dbReference type="Proteomes" id="UP000013190">
    <property type="component" value="Unassembled WGS sequence"/>
</dbReference>
<gene>
    <name evidence="4" type="ORF">F992_03079</name>
</gene>
<dbReference type="SMART" id="SM00028">
    <property type="entry name" value="TPR"/>
    <property type="match status" value="2"/>
</dbReference>
<dbReference type="GeneID" id="92836425"/>
<feature type="signal peptide" evidence="3">
    <location>
        <begin position="1"/>
        <end position="31"/>
    </location>
</feature>
<dbReference type="Gene3D" id="1.25.40.10">
    <property type="entry name" value="Tetratricopeptide repeat domain"/>
    <property type="match status" value="1"/>
</dbReference>
<sequence length="456" mass="49933">MSSLLLKPKLSFLFISCMSLSISGLTTQVHAGLFDNYTDTAQNFRSSLTQPISTPTQELFEKKAKSNDAALYLLEKARLEQANKQYEASKQTFENAFELLDAQNNKATISASKLGFKALSLVSNDSVAPYKIPEYEQVLAHVYQSINYLALNNTEGAAVEMRVAQRIQREIELAHSKEAEKATAKAQNDNSAPAEYDEALAGLNTIAGKVKNTYQNAYAFYMAATLWEALGEKNDALVDYKKAYELQPNDFIKNDVKRLDNGANKANAQYPVVIFLEQGLVPQKISSTLAIPTPNGLVNISFASYDPSTYITPRQVDIAVNGKTVANTALLTDIGALAVKTLKENIAANLTTQIARSTAKYAVQKELGNRLGVFGQLAGNVYNTATEKADVRAWNTLPSNAQVTRLLLPVGSHTIQLKNNYANQSINIEVKANQTTFIHGIETNQQIVADSFSIAK</sequence>
<reference evidence="4 5" key="2">
    <citation type="journal article" date="2016" name="Int. J. Syst. Evol. Microbiol.">
        <title>Taxonomy of haemolytic and/or proteolytic strains of the genus Acinetobacter with the proposal of Acinetobacter courvalinii sp. nov. (genomic species 14 sensu Bouvet &amp; Jeanjean), Acinetobacter dispersus sp. nov. (genomic species 17), Acinetobacter modestus sp. nov., Acinetobacter proteolyticus sp. nov. and Acinetobacter vivianii sp. nov.</title>
        <authorList>
            <person name="Nemec A."/>
            <person name="Radolfova-Krizova L."/>
            <person name="Maixnerova M."/>
            <person name="Vrestiakova E."/>
            <person name="Jezek P."/>
            <person name="Sedo O."/>
        </authorList>
    </citation>
    <scope>NUCLEOTIDE SEQUENCE [LARGE SCALE GENOMIC DNA]</scope>
    <source>
        <strain evidence="4 5">NIPH 236</strain>
    </source>
</reference>
<evidence type="ECO:0000313" key="5">
    <source>
        <dbReference type="Proteomes" id="UP000013190"/>
    </source>
</evidence>
<proteinExistence type="predicted"/>